<name>A0A9D9GWW1_9BACL</name>
<evidence type="ECO:0000313" key="2">
    <source>
        <dbReference type="Proteomes" id="UP000823613"/>
    </source>
</evidence>
<reference evidence="1" key="2">
    <citation type="journal article" date="2021" name="PeerJ">
        <title>Extensive microbial diversity within the chicken gut microbiome revealed by metagenomics and culture.</title>
        <authorList>
            <person name="Gilroy R."/>
            <person name="Ravi A."/>
            <person name="Getino M."/>
            <person name="Pursley I."/>
            <person name="Horton D.L."/>
            <person name="Alikhan N.F."/>
            <person name="Baker D."/>
            <person name="Gharbi K."/>
            <person name="Hall N."/>
            <person name="Watson M."/>
            <person name="Adriaenssens E.M."/>
            <person name="Foster-Nyarko E."/>
            <person name="Jarju S."/>
            <person name="Secka A."/>
            <person name="Antonio M."/>
            <person name="Oren A."/>
            <person name="Chaudhuri R.R."/>
            <person name="La Ragione R."/>
            <person name="Hildebrand F."/>
            <person name="Pallen M.J."/>
        </authorList>
    </citation>
    <scope>NUCLEOTIDE SEQUENCE</scope>
    <source>
        <strain evidence="1">11159</strain>
    </source>
</reference>
<accession>A0A9D9GWW1</accession>
<dbReference type="AlphaFoldDB" id="A0A9D9GWW1"/>
<protein>
    <submittedName>
        <fullName evidence="1">Uncharacterized protein</fullName>
    </submittedName>
</protein>
<proteinExistence type="predicted"/>
<comment type="caution">
    <text evidence="1">The sequence shown here is derived from an EMBL/GenBank/DDBJ whole genome shotgun (WGS) entry which is preliminary data.</text>
</comment>
<reference evidence="1" key="1">
    <citation type="submission" date="2020-10" db="EMBL/GenBank/DDBJ databases">
        <authorList>
            <person name="Gilroy R."/>
        </authorList>
    </citation>
    <scope>NUCLEOTIDE SEQUENCE</scope>
    <source>
        <strain evidence="1">11159</strain>
    </source>
</reference>
<evidence type="ECO:0000313" key="1">
    <source>
        <dbReference type="EMBL" id="MBO8426953.1"/>
    </source>
</evidence>
<dbReference type="Proteomes" id="UP000823613">
    <property type="component" value="Unassembled WGS sequence"/>
</dbReference>
<sequence>MKEICTPKSRKDAEEMAATIMLYIKGNFAKHISGQLVWTEKMRQYFTWGAHAHTLIGSKCGCYGLQFKVNGLIFKGRVRIYYNPCTDYFDVELVKARKEELVKSFEDIDFLQLHNVCHRNIERTDDVEV</sequence>
<gene>
    <name evidence="1" type="ORF">IAC58_00075</name>
</gene>
<dbReference type="EMBL" id="JADIMY010000002">
    <property type="protein sequence ID" value="MBO8426953.1"/>
    <property type="molecule type" value="Genomic_DNA"/>
</dbReference>
<organism evidence="1 2">
    <name type="scientific">Candidatus Onthovivens merdipullorum</name>
    <dbReference type="NCBI Taxonomy" id="2840889"/>
    <lineage>
        <taxon>Bacteria</taxon>
        <taxon>Bacillati</taxon>
        <taxon>Bacillota</taxon>
        <taxon>Bacilli</taxon>
        <taxon>Bacillales</taxon>
        <taxon>Candidatus Onthovivens</taxon>
    </lineage>
</organism>